<protein>
    <recommendedName>
        <fullName evidence="1">Cell shape-determining protein MreC</fullName>
    </recommendedName>
    <alternativeName>
        <fullName evidence="1">Cell shape protein MreC</fullName>
    </alternativeName>
</protein>
<dbReference type="InterPro" id="IPR055342">
    <property type="entry name" value="MreC_beta-barrel_core"/>
</dbReference>
<dbReference type="Pfam" id="PF04085">
    <property type="entry name" value="MreC"/>
    <property type="match status" value="1"/>
</dbReference>
<organism evidence="5 6">
    <name type="scientific">Tanticharoenia sakaeratensis NBRC 103193</name>
    <dbReference type="NCBI Taxonomy" id="1231623"/>
    <lineage>
        <taxon>Bacteria</taxon>
        <taxon>Pseudomonadati</taxon>
        <taxon>Pseudomonadota</taxon>
        <taxon>Alphaproteobacteria</taxon>
        <taxon>Acetobacterales</taxon>
        <taxon>Acetobacteraceae</taxon>
        <taxon>Tanticharoenia</taxon>
    </lineage>
</organism>
<dbReference type="AlphaFoldDB" id="A0A0D6MKK9"/>
<dbReference type="Proteomes" id="UP000032679">
    <property type="component" value="Unassembled WGS sequence"/>
</dbReference>
<feature type="domain" description="Rod shape-determining protein MreC beta-barrel core" evidence="4">
    <location>
        <begin position="134"/>
        <end position="262"/>
    </location>
</feature>
<keyword evidence="3" id="KW-0472">Membrane</keyword>
<dbReference type="GO" id="GO:0008360">
    <property type="term" value="P:regulation of cell shape"/>
    <property type="evidence" value="ECO:0007669"/>
    <property type="project" value="UniProtKB-KW"/>
</dbReference>
<gene>
    <name evidence="5" type="ORF">Tasa_017_060</name>
</gene>
<dbReference type="InterPro" id="IPR042177">
    <property type="entry name" value="Cell/Rod_1"/>
</dbReference>
<comment type="function">
    <text evidence="1">Involved in formation and maintenance of cell shape.</text>
</comment>
<reference evidence="5 6" key="1">
    <citation type="submission" date="2012-10" db="EMBL/GenBank/DDBJ databases">
        <title>Genome sequencing of Tanticharoenia sakaeratensis NBRC 103193.</title>
        <authorList>
            <person name="Azuma Y."/>
            <person name="Hadano H."/>
            <person name="Hirakawa H."/>
            <person name="Matsushita K."/>
        </authorList>
    </citation>
    <scope>NUCLEOTIDE SEQUENCE [LARGE SCALE GENOMIC DNA]</scope>
    <source>
        <strain evidence="5 6">NBRC 103193</strain>
    </source>
</reference>
<dbReference type="InterPro" id="IPR007221">
    <property type="entry name" value="MreC"/>
</dbReference>
<dbReference type="OrthoDB" id="8478127at2"/>
<sequence>MLWLSIQARQALGKLVLPALFVLAVGFVMLGFARRGWIDQARMTVADVLAPAYGLLVLPGEHVRAALTDLRGAADLSSENARLRRENDGLRRWYDVAVALANENAQLKAALNWIPDDAPAFVTGHAIRDAGGVYARAILLQVGPGHQGHVGDVALDAGGLIGRVTEIGGRTLRILLITDEASRIPVALSSSHGSAIMAGDNSALPRLIFFPQDNPPLEGERVTTGAQNGGLPQGLPVGRVHYRHAGDPVVVPDGDLGHLDIVRVFEYATRPVTEPEAPGRVPAGGTTRPTPGAPAAAPAPFGAIGPAGPRSGLLDGRYLPQRSLG</sequence>
<dbReference type="NCBIfam" id="NF010512">
    <property type="entry name" value="PRK13922.12-1"/>
    <property type="match status" value="1"/>
</dbReference>
<name>A0A0D6MKK9_9PROT</name>
<keyword evidence="3" id="KW-0812">Transmembrane</keyword>
<keyword evidence="3" id="KW-1133">Transmembrane helix</keyword>
<keyword evidence="1" id="KW-0133">Cell shape</keyword>
<feature type="region of interest" description="Disordered" evidence="2">
    <location>
        <begin position="273"/>
        <end position="325"/>
    </location>
</feature>
<comment type="caution">
    <text evidence="5">The sequence shown here is derived from an EMBL/GenBank/DDBJ whole genome shotgun (WGS) entry which is preliminary data.</text>
</comment>
<evidence type="ECO:0000256" key="2">
    <source>
        <dbReference type="SAM" id="MobiDB-lite"/>
    </source>
</evidence>
<dbReference type="PIRSF" id="PIRSF038471">
    <property type="entry name" value="MreC"/>
    <property type="match status" value="1"/>
</dbReference>
<dbReference type="PANTHER" id="PTHR34138:SF1">
    <property type="entry name" value="CELL SHAPE-DETERMINING PROTEIN MREC"/>
    <property type="match status" value="1"/>
</dbReference>
<feature type="transmembrane region" description="Helical" evidence="3">
    <location>
        <begin position="12"/>
        <end position="33"/>
    </location>
</feature>
<keyword evidence="6" id="KW-1185">Reference proteome</keyword>
<evidence type="ECO:0000313" key="6">
    <source>
        <dbReference type="Proteomes" id="UP000032679"/>
    </source>
</evidence>
<dbReference type="Gene3D" id="2.40.10.340">
    <property type="entry name" value="Rod shape-determining protein MreC, domain 1"/>
    <property type="match status" value="1"/>
</dbReference>
<evidence type="ECO:0000256" key="3">
    <source>
        <dbReference type="SAM" id="Phobius"/>
    </source>
</evidence>
<evidence type="ECO:0000256" key="1">
    <source>
        <dbReference type="PIRNR" id="PIRNR038471"/>
    </source>
</evidence>
<evidence type="ECO:0000259" key="4">
    <source>
        <dbReference type="Pfam" id="PF04085"/>
    </source>
</evidence>
<comment type="similarity">
    <text evidence="1">Belongs to the MreC family.</text>
</comment>
<dbReference type="STRING" id="1231623.Tasa_017_060"/>
<feature type="compositionally biased region" description="Low complexity" evidence="2">
    <location>
        <begin position="278"/>
        <end position="310"/>
    </location>
</feature>
<dbReference type="GO" id="GO:0005886">
    <property type="term" value="C:plasma membrane"/>
    <property type="evidence" value="ECO:0007669"/>
    <property type="project" value="TreeGrafter"/>
</dbReference>
<proteinExistence type="inferred from homology"/>
<dbReference type="PANTHER" id="PTHR34138">
    <property type="entry name" value="CELL SHAPE-DETERMINING PROTEIN MREC"/>
    <property type="match status" value="1"/>
</dbReference>
<evidence type="ECO:0000313" key="5">
    <source>
        <dbReference type="EMBL" id="GAN54177.1"/>
    </source>
</evidence>
<accession>A0A0D6MKK9</accession>
<dbReference type="EMBL" id="BALE01000017">
    <property type="protein sequence ID" value="GAN54177.1"/>
    <property type="molecule type" value="Genomic_DNA"/>
</dbReference>